<dbReference type="InterPro" id="IPR018962">
    <property type="entry name" value="DUF1995"/>
</dbReference>
<dbReference type="Gramene" id="GBG74443">
    <property type="protein sequence ID" value="GBG74443"/>
    <property type="gene ID" value="CBR_g18855"/>
</dbReference>
<gene>
    <name evidence="3" type="ORF">CBR_g18855</name>
</gene>
<name>A0A388KWV7_CHABU</name>
<dbReference type="Pfam" id="PF09353">
    <property type="entry name" value="DUF1995"/>
    <property type="match status" value="1"/>
</dbReference>
<dbReference type="PANTHER" id="PTHR34051">
    <property type="entry name" value="PROTEIN LOW PSII ACCUMULATION 3, CHLOROPLASTIC"/>
    <property type="match status" value="1"/>
</dbReference>
<accession>A0A388KWV7</accession>
<dbReference type="InterPro" id="IPR044687">
    <property type="entry name" value="LPA3"/>
</dbReference>
<feature type="region of interest" description="Disordered" evidence="1">
    <location>
        <begin position="420"/>
        <end position="443"/>
    </location>
</feature>
<evidence type="ECO:0000313" key="3">
    <source>
        <dbReference type="EMBL" id="GBG74443.1"/>
    </source>
</evidence>
<evidence type="ECO:0000313" key="4">
    <source>
        <dbReference type="Proteomes" id="UP000265515"/>
    </source>
</evidence>
<dbReference type="STRING" id="69332.A0A388KWV7"/>
<reference evidence="3 4" key="1">
    <citation type="journal article" date="2018" name="Cell">
        <title>The Chara Genome: Secondary Complexity and Implications for Plant Terrestrialization.</title>
        <authorList>
            <person name="Nishiyama T."/>
            <person name="Sakayama H."/>
            <person name="Vries J.D."/>
            <person name="Buschmann H."/>
            <person name="Saint-Marcoux D."/>
            <person name="Ullrich K.K."/>
            <person name="Haas F.B."/>
            <person name="Vanderstraeten L."/>
            <person name="Becker D."/>
            <person name="Lang D."/>
            <person name="Vosolsobe S."/>
            <person name="Rombauts S."/>
            <person name="Wilhelmsson P.K.I."/>
            <person name="Janitza P."/>
            <person name="Kern R."/>
            <person name="Heyl A."/>
            <person name="Rumpler F."/>
            <person name="Villalobos L.I.A.C."/>
            <person name="Clay J.M."/>
            <person name="Skokan R."/>
            <person name="Toyoda A."/>
            <person name="Suzuki Y."/>
            <person name="Kagoshima H."/>
            <person name="Schijlen E."/>
            <person name="Tajeshwar N."/>
            <person name="Catarino B."/>
            <person name="Hetherington A.J."/>
            <person name="Saltykova A."/>
            <person name="Bonnot C."/>
            <person name="Breuninger H."/>
            <person name="Symeonidi A."/>
            <person name="Radhakrishnan G.V."/>
            <person name="Van Nieuwerburgh F."/>
            <person name="Deforce D."/>
            <person name="Chang C."/>
            <person name="Karol K.G."/>
            <person name="Hedrich R."/>
            <person name="Ulvskov P."/>
            <person name="Glockner G."/>
            <person name="Delwiche C.F."/>
            <person name="Petrasek J."/>
            <person name="Van de Peer Y."/>
            <person name="Friml J."/>
            <person name="Beilby M."/>
            <person name="Dolan L."/>
            <person name="Kohara Y."/>
            <person name="Sugano S."/>
            <person name="Fujiyama A."/>
            <person name="Delaux P.-M."/>
            <person name="Quint M."/>
            <person name="TheiBen G."/>
            <person name="Hagemann M."/>
            <person name="Harholt J."/>
            <person name="Dunand C."/>
            <person name="Zachgo S."/>
            <person name="Langdale J."/>
            <person name="Maumus F."/>
            <person name="Straeten D.V.D."/>
            <person name="Gould S.B."/>
            <person name="Rensing S.A."/>
        </authorList>
    </citation>
    <scope>NUCLEOTIDE SEQUENCE [LARGE SCALE GENOMIC DNA]</scope>
    <source>
        <strain evidence="3 4">S276</strain>
    </source>
</reference>
<proteinExistence type="predicted"/>
<dbReference type="AlphaFoldDB" id="A0A388KWV7"/>
<keyword evidence="4" id="KW-1185">Reference proteome</keyword>
<organism evidence="3 4">
    <name type="scientific">Chara braunii</name>
    <name type="common">Braun's stonewort</name>
    <dbReference type="NCBI Taxonomy" id="69332"/>
    <lineage>
        <taxon>Eukaryota</taxon>
        <taxon>Viridiplantae</taxon>
        <taxon>Streptophyta</taxon>
        <taxon>Charophyceae</taxon>
        <taxon>Charales</taxon>
        <taxon>Characeae</taxon>
        <taxon>Chara</taxon>
    </lineage>
</organism>
<dbReference type="PANTHER" id="PTHR34051:SF1">
    <property type="entry name" value="PROTEIN LOW PSII ACCUMULATION 3, CHLOROPLASTIC"/>
    <property type="match status" value="1"/>
</dbReference>
<feature type="region of interest" description="Disordered" evidence="1">
    <location>
        <begin position="454"/>
        <end position="473"/>
    </location>
</feature>
<dbReference type="OrthoDB" id="199922at2759"/>
<feature type="compositionally biased region" description="Basic and acidic residues" evidence="1">
    <location>
        <begin position="494"/>
        <end position="531"/>
    </location>
</feature>
<evidence type="ECO:0000256" key="1">
    <source>
        <dbReference type="SAM" id="MobiDB-lite"/>
    </source>
</evidence>
<feature type="domain" description="DUF1995" evidence="2">
    <location>
        <begin position="154"/>
        <end position="367"/>
    </location>
</feature>
<sequence length="531" mass="59180">MMPHTPAVVSVKAQVAVTPCAGGRRSRTAVSAEPGCLRGPGSGLEWRPQQLSLSSFAPAARGRVVRAPCSRRCAPTKGGGFRHPPHVVGVCRLPRGVKDDTCHIQGGARDRWHRPARPCGMRRFERVGGGWATATARRAPRASLENDISVVTFPEDYDELLQQVQESTRRALLDGKLLLEIEFPTAGLDSVPGDAEGGIEMTTSMRYVREFCRMFVRSDQAAVTRVLFPDANEVRFAQADVFGGTPFQLDYLTKPSSLEDIGLGQKLKMADRVKATDRVFVAAYPHFNVNEMLAVADLYDNVAEGTQRPVIVFNGELDRIRSGYYPPFFYPKLSALSKTLLPKFETAYYLHNFKGRYRGKLFRAYPVTMTRTRTATVTRMPWRKTMTDEESPRMMDNERGGGRRRRRRATMMMEGEGWRTEVEEGGGAKRTTTMHGGGRMDEQGGARMVEGMRIGTGREAGRQGKGRRDRAGREKLAIRWDEALSARSRSRWRRTAEDHDDGERRMEAEEGAGRGDGGRRMETEDGAGRGG</sequence>
<feature type="region of interest" description="Disordered" evidence="1">
    <location>
        <begin position="387"/>
        <end position="408"/>
    </location>
</feature>
<dbReference type="Proteomes" id="UP000265515">
    <property type="component" value="Unassembled WGS sequence"/>
</dbReference>
<protein>
    <recommendedName>
        <fullName evidence="2">DUF1995 domain-containing protein</fullName>
    </recommendedName>
</protein>
<feature type="region of interest" description="Disordered" evidence="1">
    <location>
        <begin position="481"/>
        <end position="531"/>
    </location>
</feature>
<comment type="caution">
    <text evidence="3">The sequence shown here is derived from an EMBL/GenBank/DDBJ whole genome shotgun (WGS) entry which is preliminary data.</text>
</comment>
<feature type="compositionally biased region" description="Basic and acidic residues" evidence="1">
    <location>
        <begin position="387"/>
        <end position="401"/>
    </location>
</feature>
<dbReference type="EMBL" id="BFEA01000203">
    <property type="protein sequence ID" value="GBG74443.1"/>
    <property type="molecule type" value="Genomic_DNA"/>
</dbReference>
<evidence type="ECO:0000259" key="2">
    <source>
        <dbReference type="Pfam" id="PF09353"/>
    </source>
</evidence>